<evidence type="ECO:0000313" key="2">
    <source>
        <dbReference type="EMBL" id="OAQ87585.1"/>
    </source>
</evidence>
<dbReference type="Proteomes" id="UP000078240">
    <property type="component" value="Unassembled WGS sequence"/>
</dbReference>
<feature type="region of interest" description="Disordered" evidence="1">
    <location>
        <begin position="56"/>
        <end position="81"/>
    </location>
</feature>
<protein>
    <submittedName>
        <fullName evidence="2">Uncharacterized protein</fullName>
    </submittedName>
</protein>
<evidence type="ECO:0000256" key="1">
    <source>
        <dbReference type="SAM" id="MobiDB-lite"/>
    </source>
</evidence>
<sequence length="81" mass="8512">MLEEVAARRLAECHDEVDRLLDHLLDLHGVPGPSGLAGDRTVPQIEELARTGLCSAPSAGDSGAPPFQQTSRSPGTLPILT</sequence>
<dbReference type="AlphaFoldDB" id="A0A179HBA3"/>
<name>A0A179HBA3_PURLI</name>
<gene>
    <name evidence="2" type="ORF">VFPBJ_01625</name>
</gene>
<organism evidence="2 3">
    <name type="scientific">Purpureocillium lilacinum</name>
    <name type="common">Paecilomyces lilacinus</name>
    <dbReference type="NCBI Taxonomy" id="33203"/>
    <lineage>
        <taxon>Eukaryota</taxon>
        <taxon>Fungi</taxon>
        <taxon>Dikarya</taxon>
        <taxon>Ascomycota</taxon>
        <taxon>Pezizomycotina</taxon>
        <taxon>Sordariomycetes</taxon>
        <taxon>Hypocreomycetidae</taxon>
        <taxon>Hypocreales</taxon>
        <taxon>Ophiocordycipitaceae</taxon>
        <taxon>Purpureocillium</taxon>
    </lineage>
</organism>
<reference evidence="2 3" key="1">
    <citation type="submission" date="2016-01" db="EMBL/GenBank/DDBJ databases">
        <title>Biosynthesis of antibiotic leucinostatins and their inhibition on Phytophthora in bio-control Purpureocillium lilacinum.</title>
        <authorList>
            <person name="Wang G."/>
            <person name="Liu Z."/>
            <person name="Lin R."/>
            <person name="Li E."/>
            <person name="Mao Z."/>
            <person name="Ling J."/>
            <person name="Yin W."/>
            <person name="Xie B."/>
        </authorList>
    </citation>
    <scope>NUCLEOTIDE SEQUENCE [LARGE SCALE GENOMIC DNA]</scope>
    <source>
        <strain evidence="2">PLBJ-1</strain>
    </source>
</reference>
<comment type="caution">
    <text evidence="2">The sequence shown here is derived from an EMBL/GenBank/DDBJ whole genome shotgun (WGS) entry which is preliminary data.</text>
</comment>
<proteinExistence type="predicted"/>
<accession>A0A179HBA3</accession>
<dbReference type="EMBL" id="LSBH01000001">
    <property type="protein sequence ID" value="OAQ87585.1"/>
    <property type="molecule type" value="Genomic_DNA"/>
</dbReference>
<evidence type="ECO:0000313" key="3">
    <source>
        <dbReference type="Proteomes" id="UP000078240"/>
    </source>
</evidence>